<feature type="transmembrane region" description="Helical" evidence="1">
    <location>
        <begin position="356"/>
        <end position="379"/>
    </location>
</feature>
<feature type="transmembrane region" description="Helical" evidence="1">
    <location>
        <begin position="221"/>
        <end position="239"/>
    </location>
</feature>
<feature type="transmembrane region" description="Helical" evidence="1">
    <location>
        <begin position="391"/>
        <end position="414"/>
    </location>
</feature>
<comment type="caution">
    <text evidence="3">The sequence shown here is derived from an EMBL/GenBank/DDBJ whole genome shotgun (WGS) entry which is preliminary data.</text>
</comment>
<dbReference type="AlphaFoldDB" id="A0A554N8F9"/>
<dbReference type="InParanoid" id="A0A554N8F9"/>
<feature type="transmembrane region" description="Helical" evidence="1">
    <location>
        <begin position="476"/>
        <end position="494"/>
    </location>
</feature>
<dbReference type="InterPro" id="IPR048307">
    <property type="entry name" value="STT3_N"/>
</dbReference>
<keyword evidence="1" id="KW-1133">Transmembrane helix</keyword>
<feature type="transmembrane region" description="Helical" evidence="1">
    <location>
        <begin position="442"/>
        <end position="464"/>
    </location>
</feature>
<dbReference type="EMBL" id="QMDX01000006">
    <property type="protein sequence ID" value="TSD13686.1"/>
    <property type="molecule type" value="Genomic_DNA"/>
</dbReference>
<keyword evidence="1" id="KW-0812">Transmembrane</keyword>
<evidence type="ECO:0000259" key="2">
    <source>
        <dbReference type="Pfam" id="PF02516"/>
    </source>
</evidence>
<feature type="transmembrane region" description="Helical" evidence="1">
    <location>
        <begin position="100"/>
        <end position="117"/>
    </location>
</feature>
<evidence type="ECO:0000313" key="4">
    <source>
        <dbReference type="Proteomes" id="UP000319894"/>
    </source>
</evidence>
<feature type="transmembrane region" description="Helical" evidence="1">
    <location>
        <begin position="191"/>
        <end position="212"/>
    </location>
</feature>
<name>A0A554N8F9_9EURY</name>
<feature type="transmembrane region" description="Helical" evidence="1">
    <location>
        <begin position="331"/>
        <end position="350"/>
    </location>
</feature>
<proteinExistence type="predicted"/>
<feature type="transmembrane region" description="Helical" evidence="1">
    <location>
        <begin position="552"/>
        <end position="569"/>
    </location>
</feature>
<dbReference type="Pfam" id="PF02516">
    <property type="entry name" value="STT3"/>
    <property type="match status" value="1"/>
</dbReference>
<feature type="transmembrane region" description="Helical" evidence="1">
    <location>
        <begin position="157"/>
        <end position="179"/>
    </location>
</feature>
<reference evidence="3 4" key="1">
    <citation type="submission" date="2018-06" db="EMBL/GenBank/DDBJ databases">
        <title>Natronomonas sp. F16-60 a new haloarchaeon isolated from a solar saltern of Isla Cristina, Huelva, Spain.</title>
        <authorList>
            <person name="Duran-Viseras A."/>
            <person name="Sanchez-Porro C."/>
            <person name="Ventosa A."/>
        </authorList>
    </citation>
    <scope>NUCLEOTIDE SEQUENCE [LARGE SCALE GENOMIC DNA]</scope>
    <source>
        <strain evidence="3 4">F16-60</strain>
    </source>
</reference>
<dbReference type="RefSeq" id="WP_144262209.1">
    <property type="nucleotide sequence ID" value="NZ_QMDX01000006.1"/>
</dbReference>
<dbReference type="GO" id="GO:0016020">
    <property type="term" value="C:membrane"/>
    <property type="evidence" value="ECO:0007669"/>
    <property type="project" value="InterPro"/>
</dbReference>
<dbReference type="OrthoDB" id="313284at2157"/>
<feature type="domain" description="Oligosaccharyl transferase STT3 N-terminal" evidence="2">
    <location>
        <begin position="125"/>
        <end position="412"/>
    </location>
</feature>
<dbReference type="UniPathway" id="UPA00378"/>
<evidence type="ECO:0000313" key="3">
    <source>
        <dbReference type="EMBL" id="TSD13686.1"/>
    </source>
</evidence>
<gene>
    <name evidence="3" type="ORF">DP107_10975</name>
</gene>
<feature type="transmembrane region" description="Helical" evidence="1">
    <location>
        <begin position="302"/>
        <end position="319"/>
    </location>
</feature>
<organism evidence="3 4">
    <name type="scientific">Haloglomus irregulare</name>
    <dbReference type="NCBI Taxonomy" id="2234134"/>
    <lineage>
        <taxon>Archaea</taxon>
        <taxon>Methanobacteriati</taxon>
        <taxon>Methanobacteriota</taxon>
        <taxon>Stenosarchaea group</taxon>
        <taxon>Halobacteria</taxon>
        <taxon>Halobacteriales</taxon>
        <taxon>Natronomonadaceae</taxon>
        <taxon>Haloglomus</taxon>
    </lineage>
</organism>
<dbReference type="Proteomes" id="UP000319894">
    <property type="component" value="Unassembled WGS sequence"/>
</dbReference>
<accession>A0A554N8F9</accession>
<evidence type="ECO:0000256" key="1">
    <source>
        <dbReference type="SAM" id="Phobius"/>
    </source>
</evidence>
<keyword evidence="1" id="KW-0472">Membrane</keyword>
<keyword evidence="4" id="KW-1185">Reference proteome</keyword>
<protein>
    <recommendedName>
        <fullName evidence="2">Oligosaccharyl transferase STT3 N-terminal domain-containing protein</fullName>
    </recommendedName>
</protein>
<sequence length="701" mass="75015">MTDAREVRSLVADRPALEPALESLLETDETHDTWTFDEIDLDSGAFGELVSEGVVEKVGGEYRLADRTAVERALAGEVADGDDGGGVSLPLPAFGIDGRVAAALSGALLLVFVFRILTFDAILRDGRVVLSGNDPYFYLYWTEELSRQSAGVIDRSALTAGSFGLLKSEPLLVAVLWVATELVGGVERAPLVLAWYPVVAGVVTGVFTYLFATGLTDDERVGIASVVMLAVMPVLAFRSGLGFADHHAFDYVWLSMTAAGAVRSVRAAATREAATGPRVLAWTGLTGVAIAGQLLAWEAGPLLLVPVASYVPVAALIAVDRDESPGWTLTPLGVGLAVAAVLTGGAHLALDWQTGVVAATPALLLAGTVGVAAVGEVVHRVDDLPVSPVRALAAAEAAGVVLTFGLLTTVLAAYGDRLFGQLGRIGTDGSVVEANSLFGTGIFGWLFLFGLLLFLGVPYMGFALLRATRGEDRHGWLLAGIYGWFFLVLATFQMRFAGELSTFLAVFSGLGFVHIADRVDLARPPVPFRETAPVRGDGGDSEPAFELPTPRGAVSLLFLFLLVAGLGVTQAPVKANQAPVAGHEFETAIWIDQYAAENGIETDYVFTEWGRNRMYNYFVNGNARSYGFARANYRAFLRATQPEEWYERLRGRVGFVVLDRYDSEDATLHNRLTRGFGGRHDGFDGSGHYRAIRVTDRQQVH</sequence>